<comment type="caution">
    <text evidence="1">The sequence shown here is derived from an EMBL/GenBank/DDBJ whole genome shotgun (WGS) entry which is preliminary data.</text>
</comment>
<reference evidence="1 2" key="1">
    <citation type="journal article" date="2018" name="Nat. Ecol. Evol.">
        <title>Genomic signatures of mitonuclear coevolution across populations of Tigriopus californicus.</title>
        <authorList>
            <person name="Barreto F.S."/>
            <person name="Watson E.T."/>
            <person name="Lima T.G."/>
            <person name="Willett C.S."/>
            <person name="Edmands S."/>
            <person name="Li W."/>
            <person name="Burton R.S."/>
        </authorList>
    </citation>
    <scope>NUCLEOTIDE SEQUENCE [LARGE SCALE GENOMIC DNA]</scope>
    <source>
        <strain evidence="1 2">San Diego</strain>
    </source>
</reference>
<organism evidence="1 2">
    <name type="scientific">Tigriopus californicus</name>
    <name type="common">Marine copepod</name>
    <dbReference type="NCBI Taxonomy" id="6832"/>
    <lineage>
        <taxon>Eukaryota</taxon>
        <taxon>Metazoa</taxon>
        <taxon>Ecdysozoa</taxon>
        <taxon>Arthropoda</taxon>
        <taxon>Crustacea</taxon>
        <taxon>Multicrustacea</taxon>
        <taxon>Hexanauplia</taxon>
        <taxon>Copepoda</taxon>
        <taxon>Harpacticoida</taxon>
        <taxon>Harpacticidae</taxon>
        <taxon>Tigriopus</taxon>
    </lineage>
</organism>
<protein>
    <submittedName>
        <fullName evidence="1">Uncharacterized protein</fullName>
    </submittedName>
</protein>
<evidence type="ECO:0000313" key="2">
    <source>
        <dbReference type="Proteomes" id="UP000318571"/>
    </source>
</evidence>
<proteinExistence type="predicted"/>
<dbReference type="EMBL" id="VCGU01000011">
    <property type="protein sequence ID" value="TRY67401.1"/>
    <property type="molecule type" value="Genomic_DNA"/>
</dbReference>
<accession>A0A553NPM4</accession>
<dbReference type="AlphaFoldDB" id="A0A553NPM4"/>
<dbReference type="Proteomes" id="UP000318571">
    <property type="component" value="Chromosome 4"/>
</dbReference>
<sequence>MKQPIEQTFQMSCTNLVDVFSHEYNADTFFGDIFELSVSLFHGLRWVSEDIQLLVPPSYREEDDNWLLNQITQFSDSLYKIPLGKDHIDDIVEYCACDIPFRRNLFVFMANNYSQRLRPILEALNCNDGFPQKILDDMWNKAKIPSICVIIAKLESFENILELFTLVATAEDREHLRFRISPLKKPMKPLRMREVNACSKILSTALEIKLTSCLERIGHIVRDDKLFFVVLAFILLKPVRETYPKSDMADFSSKSPIHR</sequence>
<keyword evidence="2" id="KW-1185">Reference proteome</keyword>
<gene>
    <name evidence="1" type="ORF">TCAL_16944</name>
</gene>
<evidence type="ECO:0000313" key="1">
    <source>
        <dbReference type="EMBL" id="TRY67401.1"/>
    </source>
</evidence>
<name>A0A553NPM4_TIGCA</name>